<proteinExistence type="predicted"/>
<dbReference type="Pfam" id="PF00085">
    <property type="entry name" value="Thioredoxin"/>
    <property type="match status" value="1"/>
</dbReference>
<dbReference type="GeneID" id="17087769"/>
<feature type="transmembrane region" description="Helical" evidence="2">
    <location>
        <begin position="21"/>
        <end position="38"/>
    </location>
</feature>
<dbReference type="AlphaFoldDB" id="M2XFX7"/>
<comment type="function">
    <text evidence="1">Participates in various redox reactions through the reversible oxidation of its active center dithiol to a disulfide and catalyzes dithiol-disulfide exchange reactions.</text>
</comment>
<dbReference type="Gramene" id="EME28932">
    <property type="protein sequence ID" value="EME28932"/>
    <property type="gene ID" value="Gasu_36680"/>
</dbReference>
<dbReference type="Gene3D" id="3.40.30.10">
    <property type="entry name" value="Glutaredoxin"/>
    <property type="match status" value="1"/>
</dbReference>
<keyword evidence="5" id="KW-1185">Reference proteome</keyword>
<name>M2XFX7_GALSU</name>
<gene>
    <name evidence="4" type="ORF">Gasu_36680</name>
</gene>
<sequence>MAETCQTFIQYHALKSLSFRFWLSISAYILVYYVYFVHCLPYDNYSNVIELDQRTFEKEVLGSSENWLVEFYAPWCGYCKQLEPVYKKVASRLKDAVRVGAVNAEKYPNLSQRYQVRGFPTIFLFRLSNKKNKIPVEYQGDRTSKSLLSFVEERIPSFVAQVKSAGIEPFLRNEPELPHVLLATMRKAPSVLLKALSSTYAESIIFGIIHKDDIDSELMKLYGIEKYPVLLGFQPNSKATSLPDTFHLEHMQRKDIHGFLKQVLSKAKLNSSATSSDDMKNVSNKFGVDNWNKIVSDCLAHKEKICILFIFCANDEFALLFWKNLTSRYRDSIFQFSSITWEHCPKRWLEEFGTDSSVCFNSTLVAWKMRCVILLLLNVLSL</sequence>
<dbReference type="PROSITE" id="PS51352">
    <property type="entry name" value="THIOREDOXIN_2"/>
    <property type="match status" value="1"/>
</dbReference>
<evidence type="ECO:0000259" key="3">
    <source>
        <dbReference type="PROSITE" id="PS51352"/>
    </source>
</evidence>
<dbReference type="OMA" id="PGRKVKY"/>
<dbReference type="PROSITE" id="PS00194">
    <property type="entry name" value="THIOREDOXIN_1"/>
    <property type="match status" value="1"/>
</dbReference>
<keyword evidence="2" id="KW-1133">Transmembrane helix</keyword>
<dbReference type="eggNOG" id="KOG0191">
    <property type="taxonomic scope" value="Eukaryota"/>
</dbReference>
<evidence type="ECO:0000313" key="5">
    <source>
        <dbReference type="Proteomes" id="UP000030680"/>
    </source>
</evidence>
<accession>M2XFX7</accession>
<dbReference type="Proteomes" id="UP000030680">
    <property type="component" value="Unassembled WGS sequence"/>
</dbReference>
<dbReference type="InterPro" id="IPR036249">
    <property type="entry name" value="Thioredoxin-like_sf"/>
</dbReference>
<evidence type="ECO:0000256" key="1">
    <source>
        <dbReference type="ARBA" id="ARBA00003318"/>
    </source>
</evidence>
<dbReference type="RefSeq" id="XP_005705452.1">
    <property type="nucleotide sequence ID" value="XM_005705395.1"/>
</dbReference>
<dbReference type="InterPro" id="IPR013766">
    <property type="entry name" value="Thioredoxin_domain"/>
</dbReference>
<dbReference type="STRING" id="130081.M2XFX7"/>
<protein>
    <submittedName>
        <fullName evidence="4">Protein disulfide-isomerase</fullName>
        <ecNumber evidence="4">5.3.4.1</ecNumber>
    </submittedName>
</protein>
<dbReference type="OrthoDB" id="74910at2759"/>
<keyword evidence="4" id="KW-0413">Isomerase</keyword>
<evidence type="ECO:0000313" key="4">
    <source>
        <dbReference type="EMBL" id="EME28932.1"/>
    </source>
</evidence>
<organism evidence="4 5">
    <name type="scientific">Galdieria sulphuraria</name>
    <name type="common">Red alga</name>
    <dbReference type="NCBI Taxonomy" id="130081"/>
    <lineage>
        <taxon>Eukaryota</taxon>
        <taxon>Rhodophyta</taxon>
        <taxon>Bangiophyceae</taxon>
        <taxon>Galdieriales</taxon>
        <taxon>Galdieriaceae</taxon>
        <taxon>Galdieria</taxon>
    </lineage>
</organism>
<dbReference type="SUPFAM" id="SSF52833">
    <property type="entry name" value="Thioredoxin-like"/>
    <property type="match status" value="1"/>
</dbReference>
<dbReference type="InterPro" id="IPR017937">
    <property type="entry name" value="Thioredoxin_CS"/>
</dbReference>
<evidence type="ECO:0000256" key="2">
    <source>
        <dbReference type="SAM" id="Phobius"/>
    </source>
</evidence>
<dbReference type="GO" id="GO:0005788">
    <property type="term" value="C:endoplasmic reticulum lumen"/>
    <property type="evidence" value="ECO:0007669"/>
    <property type="project" value="TreeGrafter"/>
</dbReference>
<dbReference type="EC" id="5.3.4.1" evidence="4"/>
<reference evidence="5" key="1">
    <citation type="journal article" date="2013" name="Science">
        <title>Gene transfer from bacteria and archaea facilitated evolution of an extremophilic eukaryote.</title>
        <authorList>
            <person name="Schonknecht G."/>
            <person name="Chen W.H."/>
            <person name="Ternes C.M."/>
            <person name="Barbier G.G."/>
            <person name="Shrestha R.P."/>
            <person name="Stanke M."/>
            <person name="Brautigam A."/>
            <person name="Baker B.J."/>
            <person name="Banfield J.F."/>
            <person name="Garavito R.M."/>
            <person name="Carr K."/>
            <person name="Wilkerson C."/>
            <person name="Rensing S.A."/>
            <person name="Gagneul D."/>
            <person name="Dickenson N.E."/>
            <person name="Oesterhelt C."/>
            <person name="Lercher M.J."/>
            <person name="Weber A.P."/>
        </authorList>
    </citation>
    <scope>NUCLEOTIDE SEQUENCE [LARGE SCALE GENOMIC DNA]</scope>
    <source>
        <strain evidence="5">074W</strain>
    </source>
</reference>
<dbReference type="GO" id="GO:0003756">
    <property type="term" value="F:protein disulfide isomerase activity"/>
    <property type="evidence" value="ECO:0007669"/>
    <property type="project" value="UniProtKB-EC"/>
</dbReference>
<dbReference type="GO" id="GO:0015035">
    <property type="term" value="F:protein-disulfide reductase activity"/>
    <property type="evidence" value="ECO:0007669"/>
    <property type="project" value="TreeGrafter"/>
</dbReference>
<dbReference type="PANTHER" id="PTHR45815:SF3">
    <property type="entry name" value="PROTEIN DISULFIDE-ISOMERASE A6"/>
    <property type="match status" value="1"/>
</dbReference>
<keyword evidence="2" id="KW-0812">Transmembrane</keyword>
<dbReference type="PANTHER" id="PTHR45815">
    <property type="entry name" value="PROTEIN DISULFIDE-ISOMERASE A6"/>
    <property type="match status" value="1"/>
</dbReference>
<dbReference type="GO" id="GO:0034976">
    <property type="term" value="P:response to endoplasmic reticulum stress"/>
    <property type="evidence" value="ECO:0007669"/>
    <property type="project" value="TreeGrafter"/>
</dbReference>
<dbReference type="KEGG" id="gsl:Gasu_36680"/>
<feature type="domain" description="Thioredoxin" evidence="3">
    <location>
        <begin position="34"/>
        <end position="156"/>
    </location>
</feature>
<keyword evidence="2" id="KW-0472">Membrane</keyword>
<dbReference type="EMBL" id="KB454514">
    <property type="protein sequence ID" value="EME28932.1"/>
    <property type="molecule type" value="Genomic_DNA"/>
</dbReference>
<dbReference type="PRINTS" id="PR00421">
    <property type="entry name" value="THIOREDOXIN"/>
</dbReference>